<keyword evidence="2" id="KW-1185">Reference proteome</keyword>
<evidence type="ECO:0000313" key="1">
    <source>
        <dbReference type="EMBL" id="MDA5095817.1"/>
    </source>
</evidence>
<reference evidence="1 2" key="1">
    <citation type="submission" date="2023-01" db="EMBL/GenBank/DDBJ databases">
        <authorList>
            <person name="Yoon J.-W."/>
        </authorList>
    </citation>
    <scope>NUCLEOTIDE SEQUENCE [LARGE SCALE GENOMIC DNA]</scope>
    <source>
        <strain evidence="1 2">KMU-50</strain>
    </source>
</reference>
<protein>
    <submittedName>
        <fullName evidence="1">Uncharacterized protein</fullName>
    </submittedName>
</protein>
<evidence type="ECO:0000313" key="2">
    <source>
        <dbReference type="Proteomes" id="UP001528040"/>
    </source>
</evidence>
<dbReference type="RefSeq" id="WP_271055527.1">
    <property type="nucleotide sequence ID" value="NZ_JAQIIO010000017.1"/>
</dbReference>
<gene>
    <name evidence="1" type="ORF">O2N63_17135</name>
</gene>
<dbReference type="EMBL" id="JAQIIO010000017">
    <property type="protein sequence ID" value="MDA5095817.1"/>
    <property type="molecule type" value="Genomic_DNA"/>
</dbReference>
<comment type="caution">
    <text evidence="1">The sequence shown here is derived from an EMBL/GenBank/DDBJ whole genome shotgun (WGS) entry which is preliminary data.</text>
</comment>
<dbReference type="Proteomes" id="UP001528040">
    <property type="component" value="Unassembled WGS sequence"/>
</dbReference>
<organism evidence="1 2">
    <name type="scientific">Aliiroseovarius salicola</name>
    <dbReference type="NCBI Taxonomy" id="3009082"/>
    <lineage>
        <taxon>Bacteria</taxon>
        <taxon>Pseudomonadati</taxon>
        <taxon>Pseudomonadota</taxon>
        <taxon>Alphaproteobacteria</taxon>
        <taxon>Rhodobacterales</taxon>
        <taxon>Paracoccaceae</taxon>
        <taxon>Aliiroseovarius</taxon>
    </lineage>
</organism>
<proteinExistence type="predicted"/>
<name>A0ABT4W5L8_9RHOB</name>
<accession>A0ABT4W5L8</accession>
<sequence length="46" mass="5411">MARFKKSNETAAAQIEYMQKRKTRRPSAPEKQKSYFERIGFDAAMI</sequence>